<dbReference type="Proteomes" id="UP000553632">
    <property type="component" value="Unassembled WGS sequence"/>
</dbReference>
<keyword evidence="4" id="KW-1185">Reference proteome</keyword>
<sequence length="218" mass="24493">KPAKSFARSLSELTEASNEDNENALNEEVKKQVNKCKDRLKGAMREGSITLIEQELLVAEGLGIPWIDTVDARRELVALQKRRSEMHSRRSSQASDTPKSISVEKQSTIDIDSPERCDLAWCSIPDCSDPHTHVAAWHVCEMCGYVGHSSKECCLEDAELESLKLSRSKDTMPEDSFCTIPGCQSQRFHSTEGHLCRLCRMRGHPVKLCPTWMAQAFN</sequence>
<feature type="region of interest" description="Disordered" evidence="1">
    <location>
        <begin position="1"/>
        <end position="26"/>
    </location>
</feature>
<gene>
    <name evidence="3" type="primary">HST2_3</name>
    <name evidence="2" type="synonym">HST2_2</name>
    <name evidence="3" type="ORF">FOZ62_029226</name>
    <name evidence="2" type="ORF">FOZ63_005975</name>
</gene>
<name>A0A7J6U1T6_PEROL</name>
<proteinExistence type="predicted"/>
<comment type="caution">
    <text evidence="3">The sequence shown here is derived from an EMBL/GenBank/DDBJ whole genome shotgun (WGS) entry which is preliminary data.</text>
</comment>
<dbReference type="AlphaFoldDB" id="A0A7J6U1T6"/>
<dbReference type="EMBL" id="JABANO010034591">
    <property type="protein sequence ID" value="KAF4704910.1"/>
    <property type="molecule type" value="Genomic_DNA"/>
</dbReference>
<protein>
    <submittedName>
        <fullName evidence="3">Sir2 histone deacetylase Hst2</fullName>
    </submittedName>
</protein>
<dbReference type="EMBL" id="JABANM010003097">
    <property type="protein sequence ID" value="KAF4751443.1"/>
    <property type="molecule type" value="Genomic_DNA"/>
</dbReference>
<accession>A0A7J6U1T6</accession>
<feature type="region of interest" description="Disordered" evidence="1">
    <location>
        <begin position="82"/>
        <end position="106"/>
    </location>
</feature>
<feature type="compositionally biased region" description="Polar residues" evidence="1">
    <location>
        <begin position="91"/>
        <end position="106"/>
    </location>
</feature>
<evidence type="ECO:0000313" key="3">
    <source>
        <dbReference type="EMBL" id="KAF4751443.1"/>
    </source>
</evidence>
<dbReference type="Proteomes" id="UP000574390">
    <property type="component" value="Unassembled WGS sequence"/>
</dbReference>
<evidence type="ECO:0000256" key="1">
    <source>
        <dbReference type="SAM" id="MobiDB-lite"/>
    </source>
</evidence>
<organism evidence="3 5">
    <name type="scientific">Perkinsus olseni</name>
    <name type="common">Perkinsus atlanticus</name>
    <dbReference type="NCBI Taxonomy" id="32597"/>
    <lineage>
        <taxon>Eukaryota</taxon>
        <taxon>Sar</taxon>
        <taxon>Alveolata</taxon>
        <taxon>Perkinsozoa</taxon>
        <taxon>Perkinsea</taxon>
        <taxon>Perkinsida</taxon>
        <taxon>Perkinsidae</taxon>
        <taxon>Perkinsus</taxon>
    </lineage>
</organism>
<reference evidence="4 5" key="1">
    <citation type="submission" date="2020-04" db="EMBL/GenBank/DDBJ databases">
        <title>Perkinsus olseni comparative genomics.</title>
        <authorList>
            <person name="Bogema D.R."/>
        </authorList>
    </citation>
    <scope>NUCLEOTIDE SEQUENCE [LARGE SCALE GENOMIC DNA]</scope>
    <source>
        <strain evidence="3">ATCC PRA-205</strain>
        <strain evidence="2 4">ATCC PRA-207</strain>
    </source>
</reference>
<evidence type="ECO:0000313" key="4">
    <source>
        <dbReference type="Proteomes" id="UP000553632"/>
    </source>
</evidence>
<evidence type="ECO:0000313" key="2">
    <source>
        <dbReference type="EMBL" id="KAF4704910.1"/>
    </source>
</evidence>
<feature type="non-terminal residue" evidence="3">
    <location>
        <position position="1"/>
    </location>
</feature>
<evidence type="ECO:0000313" key="5">
    <source>
        <dbReference type="Proteomes" id="UP000574390"/>
    </source>
</evidence>